<dbReference type="PROSITE" id="PS01314">
    <property type="entry name" value="UPF0047"/>
    <property type="match status" value="1"/>
</dbReference>
<feature type="non-terminal residue" evidence="2">
    <location>
        <position position="120"/>
    </location>
</feature>
<dbReference type="PIRSF" id="PIRSF004681">
    <property type="entry name" value="UCP004681"/>
    <property type="match status" value="1"/>
</dbReference>
<sequence>MKTIHVRTRKRNELVDITEEVQRAIEESGVREGLCHVFVPHTTAAVTINEKADPDVAGDIEAALQRLVPPGAGYRHAEGNSDAHIKSTLVGASEFLVVRDGAPVLGTWQAVFFCEFDGPR</sequence>
<dbReference type="NCBIfam" id="TIGR00149">
    <property type="entry name" value="TIGR00149_YjbQ"/>
    <property type="match status" value="1"/>
</dbReference>
<dbReference type="InterPro" id="IPR035917">
    <property type="entry name" value="YjbQ-like_sf"/>
</dbReference>
<gene>
    <name evidence="2" type="ORF">ENO08_06845</name>
</gene>
<dbReference type="PANTHER" id="PTHR30615">
    <property type="entry name" value="UNCHARACTERIZED PROTEIN YJBQ-RELATED"/>
    <property type="match status" value="1"/>
</dbReference>
<organism evidence="2">
    <name type="scientific">Eiseniibacteriota bacterium</name>
    <dbReference type="NCBI Taxonomy" id="2212470"/>
    <lineage>
        <taxon>Bacteria</taxon>
        <taxon>Candidatus Eiseniibacteriota</taxon>
    </lineage>
</organism>
<dbReference type="Proteomes" id="UP000886069">
    <property type="component" value="Unassembled WGS sequence"/>
</dbReference>
<proteinExistence type="inferred from homology"/>
<accession>A0A7V2AVU1</accession>
<dbReference type="SUPFAM" id="SSF111038">
    <property type="entry name" value="YjbQ-like"/>
    <property type="match status" value="1"/>
</dbReference>
<dbReference type="AlphaFoldDB" id="A0A7V2AVU1"/>
<dbReference type="InterPro" id="IPR001602">
    <property type="entry name" value="UPF0047_YjbQ-like"/>
</dbReference>
<comment type="similarity">
    <text evidence="1">Belongs to the UPF0047 family.</text>
</comment>
<name>A0A7V2AVU1_UNCEI</name>
<evidence type="ECO:0000313" key="2">
    <source>
        <dbReference type="EMBL" id="HER44160.1"/>
    </source>
</evidence>
<comment type="caution">
    <text evidence="2">The sequence shown here is derived from an EMBL/GenBank/DDBJ whole genome shotgun (WGS) entry which is preliminary data.</text>
</comment>
<evidence type="ECO:0000256" key="1">
    <source>
        <dbReference type="ARBA" id="ARBA00005534"/>
    </source>
</evidence>
<dbReference type="Gene3D" id="2.60.120.460">
    <property type="entry name" value="YjbQ-like"/>
    <property type="match status" value="1"/>
</dbReference>
<reference evidence="2" key="1">
    <citation type="journal article" date="2020" name="mSystems">
        <title>Genome- and Community-Level Interaction Insights into Carbon Utilization and Element Cycling Functions of Hydrothermarchaeota in Hydrothermal Sediment.</title>
        <authorList>
            <person name="Zhou Z."/>
            <person name="Liu Y."/>
            <person name="Xu W."/>
            <person name="Pan J."/>
            <person name="Luo Z.H."/>
            <person name="Li M."/>
        </authorList>
    </citation>
    <scope>NUCLEOTIDE SEQUENCE [LARGE SCALE GENOMIC DNA]</scope>
    <source>
        <strain evidence="2">SpSt-1233</strain>
    </source>
</reference>
<protein>
    <submittedName>
        <fullName evidence="2">YjbQ family protein</fullName>
    </submittedName>
</protein>
<dbReference type="PANTHER" id="PTHR30615:SF8">
    <property type="entry name" value="UPF0047 PROTEIN C4A8.02C"/>
    <property type="match status" value="1"/>
</dbReference>
<dbReference type="EMBL" id="DSEC01000487">
    <property type="protein sequence ID" value="HER44160.1"/>
    <property type="molecule type" value="Genomic_DNA"/>
</dbReference>
<dbReference type="Pfam" id="PF01894">
    <property type="entry name" value="YjbQ"/>
    <property type="match status" value="1"/>
</dbReference>